<gene>
    <name evidence="8" type="primary">Cd48</name>
</gene>
<evidence type="ECO:0000256" key="4">
    <source>
        <dbReference type="ARBA" id="ARBA00023180"/>
    </source>
</evidence>
<feature type="signal peptide" evidence="5">
    <location>
        <begin position="1"/>
        <end position="26"/>
    </location>
</feature>
<dbReference type="FunCoup" id="A0A1S3GAT3">
    <property type="interactions" value="278"/>
</dbReference>
<dbReference type="PANTHER" id="PTHR12080:SF134">
    <property type="entry name" value="CD48 ANTIGEN"/>
    <property type="match status" value="1"/>
</dbReference>
<dbReference type="CTD" id="962"/>
<dbReference type="PROSITE" id="PS50835">
    <property type="entry name" value="IG_LIKE"/>
    <property type="match status" value="1"/>
</dbReference>
<organism evidence="7 8">
    <name type="scientific">Dipodomys ordii</name>
    <name type="common">Ord's kangaroo rat</name>
    <dbReference type="NCBI Taxonomy" id="10020"/>
    <lineage>
        <taxon>Eukaryota</taxon>
        <taxon>Metazoa</taxon>
        <taxon>Chordata</taxon>
        <taxon>Craniata</taxon>
        <taxon>Vertebrata</taxon>
        <taxon>Euteleostomi</taxon>
        <taxon>Mammalia</taxon>
        <taxon>Eutheria</taxon>
        <taxon>Euarchontoglires</taxon>
        <taxon>Glires</taxon>
        <taxon>Rodentia</taxon>
        <taxon>Castorimorpha</taxon>
        <taxon>Heteromyidae</taxon>
        <taxon>Dipodomyinae</taxon>
        <taxon>Dipodomys</taxon>
    </lineage>
</organism>
<dbReference type="Proteomes" id="UP000081671">
    <property type="component" value="Unplaced"/>
</dbReference>
<keyword evidence="2 5" id="KW-0732">Signal</keyword>
<name>A0A1S3GAT3_DIPOR</name>
<proteinExistence type="predicted"/>
<feature type="chain" id="PRO_5010189736" evidence="5">
    <location>
        <begin position="27"/>
        <end position="259"/>
    </location>
</feature>
<keyword evidence="7" id="KW-1185">Reference proteome</keyword>
<dbReference type="Pfam" id="PF07686">
    <property type="entry name" value="V-set"/>
    <property type="match status" value="1"/>
</dbReference>
<dbReference type="InterPro" id="IPR013106">
    <property type="entry name" value="Ig_V-set"/>
</dbReference>
<dbReference type="Gene3D" id="2.60.40.10">
    <property type="entry name" value="Immunoglobulins"/>
    <property type="match status" value="2"/>
</dbReference>
<dbReference type="PANTHER" id="PTHR12080">
    <property type="entry name" value="SIGNALING LYMPHOCYTIC ACTIVATION MOLECULE"/>
    <property type="match status" value="1"/>
</dbReference>
<feature type="domain" description="Ig-like" evidence="6">
    <location>
        <begin position="131"/>
        <end position="211"/>
    </location>
</feature>
<evidence type="ECO:0000259" key="6">
    <source>
        <dbReference type="PROSITE" id="PS50835"/>
    </source>
</evidence>
<evidence type="ECO:0000256" key="3">
    <source>
        <dbReference type="ARBA" id="ARBA00023136"/>
    </source>
</evidence>
<evidence type="ECO:0000313" key="8">
    <source>
        <dbReference type="RefSeq" id="XP_012885936.1"/>
    </source>
</evidence>
<dbReference type="OrthoDB" id="9835793at2759"/>
<dbReference type="InParanoid" id="A0A1S3GAT3"/>
<sequence length="259" mass="29795">MYSIRRNWFLTLDLLLLSLLVTSMQADSSELEKIVLSGSNVTLQISESLPENATSVTWLYTIKQKIVEYEQSRPPKYFDSAFKDRVKLDLQNAALHIYQVRKGDNGTYYLRVIKDEIKQWKISLKVLDPVPTPTINIEKIEESDGNCYLKLSCVVEDPFVDYLWYKDSGPFPMELQRSTLEVTVTPHNQSKSYTCQVSNLLSSKNNTLYFTPPCTLVKESVFLASTSTPYSSTIKHWCLAMRPQLDWTNPTLLHINTTF</sequence>
<reference evidence="8" key="1">
    <citation type="submission" date="2025-08" db="UniProtKB">
        <authorList>
            <consortium name="RefSeq"/>
        </authorList>
    </citation>
    <scope>IDENTIFICATION</scope>
    <source>
        <tissue evidence="8">Kidney</tissue>
    </source>
</reference>
<evidence type="ECO:0000313" key="7">
    <source>
        <dbReference type="Proteomes" id="UP000081671"/>
    </source>
</evidence>
<dbReference type="InterPro" id="IPR015631">
    <property type="entry name" value="CD2/SLAM_rcpt"/>
</dbReference>
<dbReference type="InterPro" id="IPR007110">
    <property type="entry name" value="Ig-like_dom"/>
</dbReference>
<dbReference type="InterPro" id="IPR003599">
    <property type="entry name" value="Ig_sub"/>
</dbReference>
<dbReference type="InterPro" id="IPR036179">
    <property type="entry name" value="Ig-like_dom_sf"/>
</dbReference>
<accession>A0A1S3GAT3</accession>
<dbReference type="GO" id="GO:0016020">
    <property type="term" value="C:membrane"/>
    <property type="evidence" value="ECO:0007669"/>
    <property type="project" value="UniProtKB-SubCell"/>
</dbReference>
<dbReference type="SMART" id="SM00409">
    <property type="entry name" value="IG"/>
    <property type="match status" value="1"/>
</dbReference>
<protein>
    <submittedName>
        <fullName evidence="8">CD48 antigen isoform X1</fullName>
    </submittedName>
</protein>
<keyword evidence="4" id="KW-0325">Glycoprotein</keyword>
<dbReference type="GeneID" id="105996401"/>
<evidence type="ECO:0000256" key="5">
    <source>
        <dbReference type="SAM" id="SignalP"/>
    </source>
</evidence>
<evidence type="ECO:0000256" key="2">
    <source>
        <dbReference type="ARBA" id="ARBA00022729"/>
    </source>
</evidence>
<dbReference type="InterPro" id="IPR013783">
    <property type="entry name" value="Ig-like_fold"/>
</dbReference>
<dbReference type="SUPFAM" id="SSF48726">
    <property type="entry name" value="Immunoglobulin"/>
    <property type="match status" value="2"/>
</dbReference>
<dbReference type="AlphaFoldDB" id="A0A1S3GAT3"/>
<dbReference type="KEGG" id="dord:105996401"/>
<dbReference type="RefSeq" id="XP_012885936.1">
    <property type="nucleotide sequence ID" value="XM_013030482.1"/>
</dbReference>
<comment type="subcellular location">
    <subcellularLocation>
        <location evidence="1">Membrane</location>
    </subcellularLocation>
</comment>
<evidence type="ECO:0000256" key="1">
    <source>
        <dbReference type="ARBA" id="ARBA00004370"/>
    </source>
</evidence>
<keyword evidence="3" id="KW-0472">Membrane</keyword>